<reference evidence="1 2" key="1">
    <citation type="submission" date="2017-11" db="EMBL/GenBank/DDBJ databases">
        <title>Revised Sequence and Annotation of the Rhodobaca barguzinensis strain alga05 Genome.</title>
        <authorList>
            <person name="Kopejtka K."/>
            <person name="Tomasch J.M."/>
            <person name="Bunk B."/>
            <person name="Koblizek M."/>
        </authorList>
    </citation>
    <scope>NUCLEOTIDE SEQUENCE [LARGE SCALE GENOMIC DNA]</scope>
    <source>
        <strain evidence="2">alga05</strain>
    </source>
</reference>
<evidence type="ECO:0000313" key="1">
    <source>
        <dbReference type="EMBL" id="ATX64453.1"/>
    </source>
</evidence>
<name>A0A2K8K989_9RHOB</name>
<gene>
    <name evidence="1" type="ORF">BG454_00235</name>
</gene>
<protein>
    <submittedName>
        <fullName evidence="1">Uncharacterized protein</fullName>
    </submittedName>
</protein>
<evidence type="ECO:0000313" key="2">
    <source>
        <dbReference type="Proteomes" id="UP000228948"/>
    </source>
</evidence>
<dbReference type="KEGG" id="rbg:BG454_00235"/>
<dbReference type="Proteomes" id="UP000228948">
    <property type="component" value="Chromosome"/>
</dbReference>
<dbReference type="RefSeq" id="WP_071479492.1">
    <property type="nucleotide sequence ID" value="NZ_CP024899.1"/>
</dbReference>
<sequence>MTGPELERLLYYMPVCAERAATAWLRSFAKDMARRAHWRQFKPTRKQIEVMRGMVDDLFQRSTGELIER</sequence>
<accession>A0A2K8K989</accession>
<proteinExistence type="predicted"/>
<organism evidence="1 2">
    <name type="scientific">Roseinatronobacter bogoriensis subsp. barguzinensis</name>
    <dbReference type="NCBI Taxonomy" id="441209"/>
    <lineage>
        <taxon>Bacteria</taxon>
        <taxon>Pseudomonadati</taxon>
        <taxon>Pseudomonadota</taxon>
        <taxon>Alphaproteobacteria</taxon>
        <taxon>Rhodobacterales</taxon>
        <taxon>Paracoccaceae</taxon>
        <taxon>Roseinatronobacter</taxon>
    </lineage>
</organism>
<dbReference type="EMBL" id="CP024899">
    <property type="protein sequence ID" value="ATX64453.1"/>
    <property type="molecule type" value="Genomic_DNA"/>
</dbReference>
<dbReference type="STRING" id="441209.GCA_001870665_00294"/>
<keyword evidence="2" id="KW-1185">Reference proteome</keyword>
<dbReference type="OrthoDB" id="7866188at2"/>
<dbReference type="AlphaFoldDB" id="A0A2K8K989"/>